<feature type="domain" description="Xylanolytic transcriptional activator regulatory" evidence="7">
    <location>
        <begin position="226"/>
        <end position="296"/>
    </location>
</feature>
<feature type="region of interest" description="Disordered" evidence="6">
    <location>
        <begin position="480"/>
        <end position="500"/>
    </location>
</feature>
<dbReference type="Proteomes" id="UP000326565">
    <property type="component" value="Unassembled WGS sequence"/>
</dbReference>
<evidence type="ECO:0000313" key="8">
    <source>
        <dbReference type="EMBL" id="KAB8068273.1"/>
    </source>
</evidence>
<dbReference type="Pfam" id="PF04082">
    <property type="entry name" value="Fungal_trans"/>
    <property type="match status" value="1"/>
</dbReference>
<reference evidence="8 9" key="1">
    <citation type="submission" date="2019-04" db="EMBL/GenBank/DDBJ databases">
        <title>Friends and foes A comparative genomics study of 23 Aspergillus species from section Flavi.</title>
        <authorList>
            <consortium name="DOE Joint Genome Institute"/>
            <person name="Kjaerbolling I."/>
            <person name="Vesth T."/>
            <person name="Frisvad J.C."/>
            <person name="Nybo J.L."/>
            <person name="Theobald S."/>
            <person name="Kildgaard S."/>
            <person name="Isbrandt T."/>
            <person name="Kuo A."/>
            <person name="Sato A."/>
            <person name="Lyhne E.K."/>
            <person name="Kogle M.E."/>
            <person name="Wiebenga A."/>
            <person name="Kun R.S."/>
            <person name="Lubbers R.J."/>
            <person name="Makela M.R."/>
            <person name="Barry K."/>
            <person name="Chovatia M."/>
            <person name="Clum A."/>
            <person name="Daum C."/>
            <person name="Haridas S."/>
            <person name="He G."/>
            <person name="LaButti K."/>
            <person name="Lipzen A."/>
            <person name="Mondo S."/>
            <person name="Riley R."/>
            <person name="Salamov A."/>
            <person name="Simmons B.A."/>
            <person name="Magnuson J.K."/>
            <person name="Henrissat B."/>
            <person name="Mortensen U.H."/>
            <person name="Larsen T.O."/>
            <person name="Devries R.P."/>
            <person name="Grigoriev I.V."/>
            <person name="Machida M."/>
            <person name="Baker S.E."/>
            <person name="Andersen M.R."/>
        </authorList>
    </citation>
    <scope>NUCLEOTIDE SEQUENCE [LARGE SCALE GENOMIC DNA]</scope>
    <source>
        <strain evidence="8 9">CBS 151.66</strain>
    </source>
</reference>
<dbReference type="OrthoDB" id="10031947at2759"/>
<dbReference type="PANTHER" id="PTHR47171:SF6">
    <property type="entry name" value="SPECIFIC TRANSCRIPTION FACTOR, PUTATIVE (AFU_ORTHOLOGUE AFUA_2G06130)-RELATED"/>
    <property type="match status" value="1"/>
</dbReference>
<evidence type="ECO:0000259" key="7">
    <source>
        <dbReference type="SMART" id="SM00906"/>
    </source>
</evidence>
<keyword evidence="3" id="KW-0238">DNA-binding</keyword>
<evidence type="ECO:0000313" key="9">
    <source>
        <dbReference type="Proteomes" id="UP000326565"/>
    </source>
</evidence>
<evidence type="ECO:0000256" key="5">
    <source>
        <dbReference type="ARBA" id="ARBA00023242"/>
    </source>
</evidence>
<feature type="compositionally biased region" description="Polar residues" evidence="6">
    <location>
        <begin position="486"/>
        <end position="500"/>
    </location>
</feature>
<evidence type="ECO:0000256" key="1">
    <source>
        <dbReference type="ARBA" id="ARBA00022833"/>
    </source>
</evidence>
<evidence type="ECO:0000256" key="4">
    <source>
        <dbReference type="ARBA" id="ARBA00023163"/>
    </source>
</evidence>
<dbReference type="InterPro" id="IPR007219">
    <property type="entry name" value="XnlR_reg_dom"/>
</dbReference>
<dbReference type="InterPro" id="IPR052073">
    <property type="entry name" value="Amide_Lactam_Regulators"/>
</dbReference>
<name>A0A5N5WIE7_9EURO</name>
<dbReference type="GO" id="GO:0008270">
    <property type="term" value="F:zinc ion binding"/>
    <property type="evidence" value="ECO:0007669"/>
    <property type="project" value="InterPro"/>
</dbReference>
<proteinExistence type="predicted"/>
<keyword evidence="1" id="KW-0862">Zinc</keyword>
<dbReference type="GO" id="GO:0003677">
    <property type="term" value="F:DNA binding"/>
    <property type="evidence" value="ECO:0007669"/>
    <property type="project" value="UniProtKB-KW"/>
</dbReference>
<dbReference type="SMART" id="SM00906">
    <property type="entry name" value="Fungal_trans"/>
    <property type="match status" value="1"/>
</dbReference>
<dbReference type="GO" id="GO:0006351">
    <property type="term" value="P:DNA-templated transcription"/>
    <property type="evidence" value="ECO:0007669"/>
    <property type="project" value="InterPro"/>
</dbReference>
<dbReference type="PANTHER" id="PTHR47171">
    <property type="entry name" value="FARA-RELATED"/>
    <property type="match status" value="1"/>
</dbReference>
<dbReference type="CDD" id="cd12148">
    <property type="entry name" value="fungal_TF_MHR"/>
    <property type="match status" value="1"/>
</dbReference>
<evidence type="ECO:0000256" key="2">
    <source>
        <dbReference type="ARBA" id="ARBA00023015"/>
    </source>
</evidence>
<evidence type="ECO:0000256" key="3">
    <source>
        <dbReference type="ARBA" id="ARBA00023125"/>
    </source>
</evidence>
<keyword evidence="4" id="KW-0804">Transcription</keyword>
<evidence type="ECO:0000256" key="6">
    <source>
        <dbReference type="SAM" id="MobiDB-lite"/>
    </source>
</evidence>
<dbReference type="EMBL" id="ML732404">
    <property type="protein sequence ID" value="KAB8068273.1"/>
    <property type="molecule type" value="Genomic_DNA"/>
</dbReference>
<gene>
    <name evidence="8" type="ORF">BDV29DRAFT_162545</name>
</gene>
<keyword evidence="5" id="KW-0539">Nucleus</keyword>
<protein>
    <recommendedName>
        <fullName evidence="7">Xylanolytic transcriptional activator regulatory domain-containing protein</fullName>
    </recommendedName>
</protein>
<accession>A0A5N5WIE7</accession>
<organism evidence="8 9">
    <name type="scientific">Aspergillus leporis</name>
    <dbReference type="NCBI Taxonomy" id="41062"/>
    <lineage>
        <taxon>Eukaryota</taxon>
        <taxon>Fungi</taxon>
        <taxon>Dikarya</taxon>
        <taxon>Ascomycota</taxon>
        <taxon>Pezizomycotina</taxon>
        <taxon>Eurotiomycetes</taxon>
        <taxon>Eurotiomycetidae</taxon>
        <taxon>Eurotiales</taxon>
        <taxon>Aspergillaceae</taxon>
        <taxon>Aspergillus</taxon>
        <taxon>Aspergillus subgen. Circumdati</taxon>
    </lineage>
</organism>
<dbReference type="AlphaFoldDB" id="A0A5N5WIE7"/>
<keyword evidence="2" id="KW-0805">Transcription regulation</keyword>
<keyword evidence="9" id="KW-1185">Reference proteome</keyword>
<sequence length="606" mass="67989">MGEHKPYLEQGSTRLHMESVQNHAQLSNRATSTHRFIGDLNPVVLFVDDASTRLLRGRAHQRDVGVWLDPDNELLEHGGDVYHEELPSDLARSQTSRQRRHCGRRDALLPLRESQEALVNIYFRRIHPVLPLLDEESFQVQFREGSVSPHLLQAICLAASKEPDAEPLLRIANRSGTLPLRKFSNLLYEDLSHAIALQKERQRVTLIQILAIASLHASGPKSFEDASMYLAQAIHHAHTVGLHLLKCAPSESEKPLVALFWCLWSLDRWNAAIHGRPLVINDRDLGQQLTDVIHLFGSPFRLWLSLASTMGEVMVVYRPTLDAPVDENKPEIPRFEELVEQCRGGDIPLDQLLSFELAYHAIALLASRPWGLKAQPRSRALYLRQDLAVYRIATLMQMCSIGQFFPLPVVPYAISLGFSIAYKQLKRCQLPSTQHTAKKHIQAFYESLEALSPIWWSAQVMTRLGRRALGGMQRMAERINPPSALNPLNKSRSVDTATSGSGACNMSSITGFGSEGCLAEDIQPVRDQQLSVNETLIMADTQSTFDFADMDNTCLSDFAADSMFADIDDLLGNFLNINVPKCPSHSTFINPETAWNLDDLDYTGLY</sequence>